<reference evidence="3" key="1">
    <citation type="submission" date="2023-03" db="EMBL/GenBank/DDBJ databases">
        <title>Massive genome expansion in bonnet fungi (Mycena s.s.) driven by repeated elements and novel gene families across ecological guilds.</title>
        <authorList>
            <consortium name="Lawrence Berkeley National Laboratory"/>
            <person name="Harder C.B."/>
            <person name="Miyauchi S."/>
            <person name="Viragh M."/>
            <person name="Kuo A."/>
            <person name="Thoen E."/>
            <person name="Andreopoulos B."/>
            <person name="Lu D."/>
            <person name="Skrede I."/>
            <person name="Drula E."/>
            <person name="Henrissat B."/>
            <person name="Morin E."/>
            <person name="Kohler A."/>
            <person name="Barry K."/>
            <person name="LaButti K."/>
            <person name="Morin E."/>
            <person name="Salamov A."/>
            <person name="Lipzen A."/>
            <person name="Mereny Z."/>
            <person name="Hegedus B."/>
            <person name="Baldrian P."/>
            <person name="Stursova M."/>
            <person name="Weitz H."/>
            <person name="Taylor A."/>
            <person name="Grigoriev I.V."/>
            <person name="Nagy L.G."/>
            <person name="Martin F."/>
            <person name="Kauserud H."/>
        </authorList>
    </citation>
    <scope>NUCLEOTIDE SEQUENCE</scope>
    <source>
        <strain evidence="3">CBHHK188m</strain>
    </source>
</reference>
<keyword evidence="2" id="KW-0812">Transmembrane</keyword>
<keyword evidence="2" id="KW-1133">Transmembrane helix</keyword>
<evidence type="ECO:0000256" key="1">
    <source>
        <dbReference type="ARBA" id="ARBA00006765"/>
    </source>
</evidence>
<comment type="caution">
    <text evidence="3">The sequence shown here is derived from an EMBL/GenBank/DDBJ whole genome shotgun (WGS) entry which is preliminary data.</text>
</comment>
<proteinExistence type="inferred from homology"/>
<sequence>MQSHARNRSGRPPRTLQGHIAFFDRDNDGIIWPIDTFKSSRAIGFGILFSLLSMILIHGGFSYWTFGTLLPDPFFRIRVSHIHRALHGSDSGSFTQTGEFDERRFDYVFDLYSSAPHTHLAFSEGVNMIRGNRNLYDVFGWFATVFEWGATYLLLWPEDGRLSKQDVHDIMDGSLFPRLAAQNINKNSKKEEAQKAK</sequence>
<dbReference type="PANTHER" id="PTHR31495:SF0">
    <property type="entry name" value="BINDING PROTEIN CALEOSIN, PUTATIVE (AFU_ORTHOLOGUE AFUA_5G13750)-RELATED"/>
    <property type="match status" value="1"/>
</dbReference>
<comment type="similarity">
    <text evidence="1">Belongs to the caleosin family.</text>
</comment>
<name>A0AAD7ILX8_9AGAR</name>
<dbReference type="GO" id="GO:0004497">
    <property type="term" value="F:monooxygenase activity"/>
    <property type="evidence" value="ECO:0007669"/>
    <property type="project" value="TreeGrafter"/>
</dbReference>
<feature type="transmembrane region" description="Helical" evidence="2">
    <location>
        <begin position="42"/>
        <end position="66"/>
    </location>
</feature>
<dbReference type="PANTHER" id="PTHR31495">
    <property type="entry name" value="PEROXYGENASE 3-RELATED"/>
    <property type="match status" value="1"/>
</dbReference>
<evidence type="ECO:0000313" key="3">
    <source>
        <dbReference type="EMBL" id="KAJ7744271.1"/>
    </source>
</evidence>
<dbReference type="EMBL" id="JARJLG010000108">
    <property type="protein sequence ID" value="KAJ7744271.1"/>
    <property type="molecule type" value="Genomic_DNA"/>
</dbReference>
<dbReference type="InterPro" id="IPR007736">
    <property type="entry name" value="Caleosin-related"/>
</dbReference>
<dbReference type="Pfam" id="PF05042">
    <property type="entry name" value="Caleosin"/>
    <property type="match status" value="1"/>
</dbReference>
<evidence type="ECO:0000313" key="4">
    <source>
        <dbReference type="Proteomes" id="UP001215280"/>
    </source>
</evidence>
<evidence type="ECO:0000256" key="2">
    <source>
        <dbReference type="SAM" id="Phobius"/>
    </source>
</evidence>
<dbReference type="Proteomes" id="UP001215280">
    <property type="component" value="Unassembled WGS sequence"/>
</dbReference>
<dbReference type="GO" id="GO:0005509">
    <property type="term" value="F:calcium ion binding"/>
    <property type="evidence" value="ECO:0007669"/>
    <property type="project" value="TreeGrafter"/>
</dbReference>
<organism evidence="3 4">
    <name type="scientific">Mycena maculata</name>
    <dbReference type="NCBI Taxonomy" id="230809"/>
    <lineage>
        <taxon>Eukaryota</taxon>
        <taxon>Fungi</taxon>
        <taxon>Dikarya</taxon>
        <taxon>Basidiomycota</taxon>
        <taxon>Agaricomycotina</taxon>
        <taxon>Agaricomycetes</taxon>
        <taxon>Agaricomycetidae</taxon>
        <taxon>Agaricales</taxon>
        <taxon>Marasmiineae</taxon>
        <taxon>Mycenaceae</taxon>
        <taxon>Mycena</taxon>
    </lineage>
</organism>
<gene>
    <name evidence="3" type="ORF">DFH07DRAFT_925143</name>
</gene>
<protein>
    <submittedName>
        <fullName evidence="3">Caleosin</fullName>
    </submittedName>
</protein>
<keyword evidence="2" id="KW-0472">Membrane</keyword>
<accession>A0AAD7ILX8</accession>
<dbReference type="AlphaFoldDB" id="A0AAD7ILX8"/>
<keyword evidence="4" id="KW-1185">Reference proteome</keyword>